<name>A0A1L0CMS2_9ASCO</name>
<dbReference type="AlphaFoldDB" id="A0A1L0CMS2"/>
<organism evidence="3 4">
    <name type="scientific">Hanseniaspora guilliermondii</name>
    <dbReference type="NCBI Taxonomy" id="56406"/>
    <lineage>
        <taxon>Eukaryota</taxon>
        <taxon>Fungi</taxon>
        <taxon>Dikarya</taxon>
        <taxon>Ascomycota</taxon>
        <taxon>Saccharomycotina</taxon>
        <taxon>Saccharomycetes</taxon>
        <taxon>Saccharomycodales</taxon>
        <taxon>Saccharomycodaceae</taxon>
        <taxon>Hanseniaspora</taxon>
    </lineage>
</organism>
<dbReference type="Gene3D" id="3.70.10.10">
    <property type="match status" value="1"/>
</dbReference>
<feature type="coiled-coil region" evidence="1">
    <location>
        <begin position="549"/>
        <end position="576"/>
    </location>
</feature>
<dbReference type="VEuPathDB" id="FungiDB:HGUI_02333"/>
<gene>
    <name evidence="3" type="ORF">HGUI_02333</name>
</gene>
<evidence type="ECO:0000313" key="3">
    <source>
        <dbReference type="EMBL" id="SGZ40133.1"/>
    </source>
</evidence>
<accession>A0A1L0CMS2</accession>
<feature type="region of interest" description="Disordered" evidence="2">
    <location>
        <begin position="784"/>
        <end position="811"/>
    </location>
</feature>
<evidence type="ECO:0000313" key="4">
    <source>
        <dbReference type="Proteomes" id="UP000183365"/>
    </source>
</evidence>
<protein>
    <submittedName>
        <fullName evidence="3">Uncharacterized protein</fullName>
    </submittedName>
</protein>
<dbReference type="OrthoDB" id="3972328at2759"/>
<evidence type="ECO:0000256" key="2">
    <source>
        <dbReference type="SAM" id="MobiDB-lite"/>
    </source>
</evidence>
<evidence type="ECO:0000256" key="1">
    <source>
        <dbReference type="SAM" id="Coils"/>
    </source>
</evidence>
<dbReference type="Proteomes" id="UP000183365">
    <property type="component" value="Unassembled WGS sequence"/>
</dbReference>
<proteinExistence type="predicted"/>
<dbReference type="EMBL" id="FQNF01000040">
    <property type="protein sequence ID" value="SGZ40133.1"/>
    <property type="molecule type" value="Genomic_DNA"/>
</dbReference>
<reference evidence="4" key="1">
    <citation type="submission" date="2016-11" db="EMBL/GenBank/DDBJ databases">
        <authorList>
            <person name="Guldener U."/>
        </authorList>
    </citation>
    <scope>NUCLEOTIDE SEQUENCE [LARGE SCALE GENOMIC DNA]</scope>
</reference>
<keyword evidence="1" id="KW-0175">Coiled coil</keyword>
<keyword evidence="4" id="KW-1185">Reference proteome</keyword>
<sequence length="841" mass="96483">MNEAFTFEATLKTTSSQQIFIKSIQSLSQVNKEINILLTPQCMVLSTRNTNFSSALKIEFGRQFFDEWHYKPYLIKHGLEGRSDNWRNYDAELSTNKGNNSERNVSGDCYSFRISALGVLLKNFAFEKGYSVLVNKNGNDKGDDEEEDLEVSNFVDMDNNTISNNTPDKFMNKFFEASRDTEDLINDTEKDVISSIKLILDNTATCPTSRVNKLKITTRSNRGDKLIKTYMPYIIPCFFENYAIEKRYKCRFGNQYLPQLQKVANDGFLAIFKDLVSLYGIDKLEVNLEELNLPNEVREAIKNADRDQLEAKTLIPDREVFEDFENDGIDYSTEDANLFVNYLKSKLSIWKDITDNMNGSSIENLNMKIDTKQLTMRSMTKTINQLNDTLSMNNINSSKTTTNKTNTPGSIDRVTSNFLRDGMSVSNSVPSVQLNNTCLAIGMDHEITFKFKDFKNFLNLIFSASNTQKVQMIALLNYLKNEEYKEGKTGLTSKLNTMSDDLLNFWFADNPGAPIMLEYSMPTVWKSDKIANDKLSSIVNSVKFKLFLLTDYREAQEKLLKQAIDAKERMDEYNNDGYDSEDKKLKVHPLIKLSMDRREQRKTSSPEKVKEELEKGKHLFLDLDEEEINQHNYTAGLSHQEEAYNGEGYGENVDFINESQYHYPSINNNPVEELEFLDDPNGQQEFLDDEGNSYNYDGEELLSRLEREKQNALGDSLLKGFSKFQSRKRQLNEVDNQGGEVDMVNMENDNEVDQLGDVSFNATLDKHEFKGIFEEAELLDRENNEDKRLKRNKSTSLDSEPPVIHYGKKHKGPLAYTEEEVSLGATQNSSEKIVIKKGLLD</sequence>